<evidence type="ECO:0000256" key="2">
    <source>
        <dbReference type="SAM" id="SignalP"/>
    </source>
</evidence>
<keyword evidence="1" id="KW-1133">Transmembrane helix</keyword>
<evidence type="ECO:0000313" key="4">
    <source>
        <dbReference type="Proteomes" id="UP001362999"/>
    </source>
</evidence>
<protein>
    <submittedName>
        <fullName evidence="3">Uncharacterized protein</fullName>
    </submittedName>
</protein>
<feature type="chain" id="PRO_5043485856" evidence="2">
    <location>
        <begin position="19"/>
        <end position="338"/>
    </location>
</feature>
<keyword evidence="1" id="KW-0472">Membrane</keyword>
<organism evidence="3 4">
    <name type="scientific">Favolaschia claudopus</name>
    <dbReference type="NCBI Taxonomy" id="2862362"/>
    <lineage>
        <taxon>Eukaryota</taxon>
        <taxon>Fungi</taxon>
        <taxon>Dikarya</taxon>
        <taxon>Basidiomycota</taxon>
        <taxon>Agaricomycotina</taxon>
        <taxon>Agaricomycetes</taxon>
        <taxon>Agaricomycetidae</taxon>
        <taxon>Agaricales</taxon>
        <taxon>Marasmiineae</taxon>
        <taxon>Mycenaceae</taxon>
        <taxon>Favolaschia</taxon>
    </lineage>
</organism>
<gene>
    <name evidence="3" type="ORF">R3P38DRAFT_932475</name>
</gene>
<sequence length="338" mass="35281">MTLFPFGLLVFSTALVAAQNSSDLGSIERVNVPAGNTIKAGDFITYGYFYNPGQVFRQLRNITSELMIGAAEDNGTAVASLMSVHGNDLGSPISDDIGFWLHAATPPGNYHIRVNGTVFDTSKTSTSADPGTPLGPLTARSKTWILSQPDAFVCTVPQFTPIVSVADSNYSPLQLGQPLAGMVYYLNNISTVGTITIAPSWIDDTFGGGLNIPQMTMEVVKSPSLDSVGSVILNSTSQAYQFLPIDKFRLEAGAFKVRANFTDKNHAGNFVALSDEFYIASGGNCAGLQSGNSTTSGGGSSGNGNQSAPPKGAAVSLMSIPFTGLAVLFVSIVAGVLV</sequence>
<keyword evidence="4" id="KW-1185">Reference proteome</keyword>
<feature type="signal peptide" evidence="2">
    <location>
        <begin position="1"/>
        <end position="18"/>
    </location>
</feature>
<keyword evidence="2" id="KW-0732">Signal</keyword>
<accession>A0AAW0BPA7</accession>
<evidence type="ECO:0000313" key="3">
    <source>
        <dbReference type="EMBL" id="KAK7028607.1"/>
    </source>
</evidence>
<comment type="caution">
    <text evidence="3">The sequence shown here is derived from an EMBL/GenBank/DDBJ whole genome shotgun (WGS) entry which is preliminary data.</text>
</comment>
<feature type="transmembrane region" description="Helical" evidence="1">
    <location>
        <begin position="313"/>
        <end position="337"/>
    </location>
</feature>
<keyword evidence="1" id="KW-0812">Transmembrane</keyword>
<name>A0AAW0BPA7_9AGAR</name>
<dbReference type="Proteomes" id="UP001362999">
    <property type="component" value="Unassembled WGS sequence"/>
</dbReference>
<evidence type="ECO:0000256" key="1">
    <source>
        <dbReference type="SAM" id="Phobius"/>
    </source>
</evidence>
<dbReference type="AlphaFoldDB" id="A0AAW0BPA7"/>
<reference evidence="3 4" key="1">
    <citation type="journal article" date="2024" name="J Genomics">
        <title>Draft genome sequencing and assembly of Favolaschia claudopus CIRM-BRFM 2984 isolated from oak limbs.</title>
        <authorList>
            <person name="Navarro D."/>
            <person name="Drula E."/>
            <person name="Chaduli D."/>
            <person name="Cazenave R."/>
            <person name="Ahrendt S."/>
            <person name="Wang J."/>
            <person name="Lipzen A."/>
            <person name="Daum C."/>
            <person name="Barry K."/>
            <person name="Grigoriev I.V."/>
            <person name="Favel A."/>
            <person name="Rosso M.N."/>
            <person name="Martin F."/>
        </authorList>
    </citation>
    <scope>NUCLEOTIDE SEQUENCE [LARGE SCALE GENOMIC DNA]</scope>
    <source>
        <strain evidence="3 4">CIRM-BRFM 2984</strain>
    </source>
</reference>
<proteinExistence type="predicted"/>
<dbReference type="EMBL" id="JAWWNJ010000028">
    <property type="protein sequence ID" value="KAK7028607.1"/>
    <property type="molecule type" value="Genomic_DNA"/>
</dbReference>